<evidence type="ECO:0000313" key="6">
    <source>
        <dbReference type="Proteomes" id="UP000673552"/>
    </source>
</evidence>
<dbReference type="GO" id="GO:0005524">
    <property type="term" value="F:ATP binding"/>
    <property type="evidence" value="ECO:0007669"/>
    <property type="project" value="UniProtKB-KW"/>
</dbReference>
<reference evidence="6" key="2">
    <citation type="journal article" date="2021" name="Sci. Data">
        <title>Chromosome-scale genome sequencing, assembly and annotation of six genomes from subfamily Leishmaniinae.</title>
        <authorList>
            <person name="Almutairi H."/>
            <person name="Urbaniak M.D."/>
            <person name="Bates M.D."/>
            <person name="Jariyapan N."/>
            <person name="Kwakye-Nuako G."/>
            <person name="Thomaz Soccol V."/>
            <person name="Al-Salem W.S."/>
            <person name="Dillon R.J."/>
            <person name="Bates P.A."/>
            <person name="Gatherer D."/>
        </authorList>
    </citation>
    <scope>NUCLEOTIDE SEQUENCE [LARGE SCALE GENOMIC DNA]</scope>
</reference>
<name>A0A836GTJ3_9TRYP</name>
<dbReference type="EMBL" id="JAFEUZ010000029">
    <property type="protein sequence ID" value="KAG5473687.1"/>
    <property type="molecule type" value="Genomic_DNA"/>
</dbReference>
<keyword evidence="3" id="KW-0067">ATP-binding</keyword>
<keyword evidence="1" id="KW-0436">Ligase</keyword>
<dbReference type="AlphaFoldDB" id="A0A836GTJ3"/>
<dbReference type="PANTHER" id="PTHR12241:SF147">
    <property type="entry name" value="TUBULIN POLYGLUTAMYLASE TTLL7"/>
    <property type="match status" value="1"/>
</dbReference>
<keyword evidence="2" id="KW-0547">Nucleotide-binding</keyword>
<dbReference type="RefSeq" id="XP_067176921.1">
    <property type="nucleotide sequence ID" value="XM_067321826.1"/>
</dbReference>
<reference evidence="6" key="1">
    <citation type="journal article" date="2021" name="Microbiol. Resour. Announc.">
        <title>LGAAP: Leishmaniinae Genome Assembly and Annotation Pipeline.</title>
        <authorList>
            <person name="Almutairi H."/>
            <person name="Urbaniak M.D."/>
            <person name="Bates M.D."/>
            <person name="Jariyapan N."/>
            <person name="Kwakye-Nuako G."/>
            <person name="Thomaz-Soccol V."/>
            <person name="Al-Salem W.S."/>
            <person name="Dillon R.J."/>
            <person name="Bates P.A."/>
            <person name="Gatherer D."/>
        </authorList>
    </citation>
    <scope>NUCLEOTIDE SEQUENCE [LARGE SCALE GENOMIC DNA]</scope>
</reference>
<dbReference type="GO" id="GO:0015631">
    <property type="term" value="F:tubulin binding"/>
    <property type="evidence" value="ECO:0007669"/>
    <property type="project" value="TreeGrafter"/>
</dbReference>
<dbReference type="PROSITE" id="PS51221">
    <property type="entry name" value="TTL"/>
    <property type="match status" value="1"/>
</dbReference>
<dbReference type="PANTHER" id="PTHR12241">
    <property type="entry name" value="TUBULIN POLYGLUTAMYLASE"/>
    <property type="match status" value="1"/>
</dbReference>
<accession>A0A836GTJ3</accession>
<dbReference type="OrthoDB" id="202825at2759"/>
<dbReference type="InterPro" id="IPR004344">
    <property type="entry name" value="TTL/TTLL_fam"/>
</dbReference>
<comment type="caution">
    <text evidence="5">The sequence shown here is derived from an EMBL/GenBank/DDBJ whole genome shotgun (WGS) entry which is preliminary data.</text>
</comment>
<dbReference type="Pfam" id="PF03133">
    <property type="entry name" value="TTL"/>
    <property type="match status" value="3"/>
</dbReference>
<evidence type="ECO:0000256" key="2">
    <source>
        <dbReference type="ARBA" id="ARBA00022741"/>
    </source>
</evidence>
<sequence length="579" mass="64295">MPLVSFAEESANRPSGGVVIDCRHTRYHVVRAAARMVNWTVYDSDAEVRIPASFHGVSLKTQGPACTPPHAPQVLWVDKSAVSSRVAESDCYQRLNHYAEMQVIARKALLFRRLMQLSRLLTADGARPERRGCCAAVSLVKDDQSTLERFFALSVPPSFSSLTDLSRLEAFRRELMDQADPSSAPRPPFFIIKPNGACEGKGIRLTTTPEEDLTEEERSDKKRECIVQLYVDRPLLMGGKKFDLRLYVLLVTVVPPQQSQRLTDALTASPDISSLPKPARIERCSNVTEVPRDVQGVELYVHREGLVRVCAEPYAAPTEANRRDARRHLTNYAVNKKSSSYVPAARDDSADSRGGVCDSSRQSKEPADWEESNKQSLAALASFIESLRAPGGWPRVQRSLDECITLTVLSGVEVLRRALIGAGGARGYRADGRSCFELLGFDVMLRGEDLRPVLMEVNHSPSLFCDTAFDFAVKSAVLRDAFRLLETHIPPWEQHGGNPRRYKACMEGVGKARMAQHANMLVRGAAAEPFGFRRLLPHYSASCRTDGTEATGDVEAMNDWLPAERASQQRMVELSKQLP</sequence>
<keyword evidence="6" id="KW-1185">Reference proteome</keyword>
<evidence type="ECO:0000313" key="5">
    <source>
        <dbReference type="EMBL" id="KAG5473687.1"/>
    </source>
</evidence>
<evidence type="ECO:0000256" key="4">
    <source>
        <dbReference type="SAM" id="MobiDB-lite"/>
    </source>
</evidence>
<protein>
    <recommendedName>
        <fullName evidence="7">Tubulin-tyrosine ligase</fullName>
    </recommendedName>
</protein>
<dbReference type="KEGG" id="lmat:92514338"/>
<gene>
    <name evidence="5" type="ORF">LSCM1_04314</name>
</gene>
<feature type="region of interest" description="Disordered" evidence="4">
    <location>
        <begin position="340"/>
        <end position="371"/>
    </location>
</feature>
<dbReference type="GO" id="GO:0036064">
    <property type="term" value="C:ciliary basal body"/>
    <property type="evidence" value="ECO:0007669"/>
    <property type="project" value="TreeGrafter"/>
</dbReference>
<proteinExistence type="predicted"/>
<evidence type="ECO:0008006" key="7">
    <source>
        <dbReference type="Google" id="ProtNLM"/>
    </source>
</evidence>
<dbReference type="GeneID" id="92514338"/>
<feature type="compositionally biased region" description="Basic and acidic residues" evidence="4">
    <location>
        <begin position="361"/>
        <end position="371"/>
    </location>
</feature>
<evidence type="ECO:0000256" key="3">
    <source>
        <dbReference type="ARBA" id="ARBA00022840"/>
    </source>
</evidence>
<evidence type="ECO:0000256" key="1">
    <source>
        <dbReference type="ARBA" id="ARBA00022598"/>
    </source>
</evidence>
<organism evidence="5 6">
    <name type="scientific">Leishmania martiniquensis</name>
    <dbReference type="NCBI Taxonomy" id="1580590"/>
    <lineage>
        <taxon>Eukaryota</taxon>
        <taxon>Discoba</taxon>
        <taxon>Euglenozoa</taxon>
        <taxon>Kinetoplastea</taxon>
        <taxon>Metakinetoplastina</taxon>
        <taxon>Trypanosomatida</taxon>
        <taxon>Trypanosomatidae</taxon>
        <taxon>Leishmaniinae</taxon>
        <taxon>Leishmania</taxon>
    </lineage>
</organism>
<dbReference type="Proteomes" id="UP000673552">
    <property type="component" value="Unassembled WGS sequence"/>
</dbReference>
<dbReference type="GO" id="GO:0000226">
    <property type="term" value="P:microtubule cytoskeleton organization"/>
    <property type="evidence" value="ECO:0007669"/>
    <property type="project" value="TreeGrafter"/>
</dbReference>
<dbReference type="GO" id="GO:0070740">
    <property type="term" value="F:tubulin-glutamic acid ligase activity"/>
    <property type="evidence" value="ECO:0007669"/>
    <property type="project" value="TreeGrafter"/>
</dbReference>
<dbReference type="Gene3D" id="3.30.470.20">
    <property type="entry name" value="ATP-grasp fold, B domain"/>
    <property type="match status" value="1"/>
</dbReference>